<accession>A0A840BMS8</accession>
<feature type="region of interest" description="Disordered" evidence="9">
    <location>
        <begin position="144"/>
        <end position="171"/>
    </location>
</feature>
<evidence type="ECO:0000256" key="9">
    <source>
        <dbReference type="SAM" id="MobiDB-lite"/>
    </source>
</evidence>
<evidence type="ECO:0000256" key="2">
    <source>
        <dbReference type="ARBA" id="ARBA00022729"/>
    </source>
</evidence>
<feature type="chain" id="PRO_5032357579" description="Peptidoglycan-associated lipoprotein" evidence="10">
    <location>
        <begin position="25"/>
        <end position="171"/>
    </location>
</feature>
<evidence type="ECO:0000256" key="8">
    <source>
        <dbReference type="HAMAP-Rule" id="MF_02204"/>
    </source>
</evidence>
<evidence type="ECO:0000256" key="5">
    <source>
        <dbReference type="ARBA" id="ARBA00023237"/>
    </source>
</evidence>
<evidence type="ECO:0000256" key="4">
    <source>
        <dbReference type="ARBA" id="ARBA00023139"/>
    </source>
</evidence>
<comment type="caution">
    <text evidence="12">The sequence shown here is derived from an EMBL/GenBank/DDBJ whole genome shotgun (WGS) entry which is preliminary data.</text>
</comment>
<dbReference type="SUPFAM" id="SSF103088">
    <property type="entry name" value="OmpA-like"/>
    <property type="match status" value="1"/>
</dbReference>
<keyword evidence="7 8" id="KW-0131">Cell cycle</keyword>
<comment type="subunit">
    <text evidence="8">The Tol-Pal system is composed of five core proteins: the inner membrane proteins TolA, TolQ and TolR, the periplasmic protein TolB and the outer membrane protein Pal. They form a network linking the inner and outer membranes and the peptidoglycan layer.</text>
</comment>
<dbReference type="PANTHER" id="PTHR30329:SF21">
    <property type="entry name" value="LIPOPROTEIN YIAD-RELATED"/>
    <property type="match status" value="1"/>
</dbReference>
<dbReference type="PANTHER" id="PTHR30329">
    <property type="entry name" value="STATOR ELEMENT OF FLAGELLAR MOTOR COMPLEX"/>
    <property type="match status" value="1"/>
</dbReference>
<evidence type="ECO:0000259" key="11">
    <source>
        <dbReference type="PROSITE" id="PS51123"/>
    </source>
</evidence>
<evidence type="ECO:0000313" key="13">
    <source>
        <dbReference type="Proteomes" id="UP000561045"/>
    </source>
</evidence>
<comment type="function">
    <text evidence="8">Part of the Tol-Pal system, which plays a role in outer membrane invagination during cell division and is important for maintaining outer membrane integrity.</text>
</comment>
<keyword evidence="1 8" id="KW-0132">Cell division</keyword>
<dbReference type="EMBL" id="JACIET010000002">
    <property type="protein sequence ID" value="MBB4014290.1"/>
    <property type="molecule type" value="Genomic_DNA"/>
</dbReference>
<sequence length="171" mass="18689">MRKLLLPSLIAVALGACSTAPTQTAPVVEPAKPTPPAAQTAPAQPPVVDPLAALKDPNNILSHRSVYFDYDKYDIRVIYQPLVEAHAKFLVSHPELKVMIQGNTDERGSREYNLALGQKRSEAVKKAMSLLGAKESQLEAVSIGKENPRAQGHNEEAWAENRRADIKYPGE</sequence>
<comment type="similarity">
    <text evidence="8">Belongs to the Pal lipoprotein family.</text>
</comment>
<keyword evidence="6 8" id="KW-0449">Lipoprotein</keyword>
<evidence type="ECO:0000256" key="6">
    <source>
        <dbReference type="ARBA" id="ARBA00023288"/>
    </source>
</evidence>
<dbReference type="InterPro" id="IPR039001">
    <property type="entry name" value="Pal"/>
</dbReference>
<feature type="signal peptide" evidence="10">
    <location>
        <begin position="1"/>
        <end position="24"/>
    </location>
</feature>
<dbReference type="Proteomes" id="UP000561045">
    <property type="component" value="Unassembled WGS sequence"/>
</dbReference>
<evidence type="ECO:0000256" key="7">
    <source>
        <dbReference type="ARBA" id="ARBA00023306"/>
    </source>
</evidence>
<feature type="compositionally biased region" description="Basic and acidic residues" evidence="9">
    <location>
        <begin position="146"/>
        <end position="171"/>
    </location>
</feature>
<keyword evidence="13" id="KW-1185">Reference proteome</keyword>
<dbReference type="InterPro" id="IPR006664">
    <property type="entry name" value="OMP_bac"/>
</dbReference>
<dbReference type="AlphaFoldDB" id="A0A840BMS8"/>
<dbReference type="PROSITE" id="PS51257">
    <property type="entry name" value="PROKAR_LIPOPROTEIN"/>
    <property type="match status" value="1"/>
</dbReference>
<dbReference type="PRINTS" id="PR01021">
    <property type="entry name" value="OMPADOMAIN"/>
</dbReference>
<keyword evidence="4 8" id="KW-0564">Palmitate</keyword>
<evidence type="ECO:0000313" key="12">
    <source>
        <dbReference type="EMBL" id="MBB4014290.1"/>
    </source>
</evidence>
<dbReference type="Pfam" id="PF00691">
    <property type="entry name" value="OmpA"/>
    <property type="match status" value="1"/>
</dbReference>
<name>A0A840BMS8_9RHOO</name>
<dbReference type="InterPro" id="IPR014169">
    <property type="entry name" value="Pal_lipo_C"/>
</dbReference>
<dbReference type="Gene3D" id="3.30.1330.60">
    <property type="entry name" value="OmpA-like domain"/>
    <property type="match status" value="1"/>
</dbReference>
<dbReference type="InterPro" id="IPR050330">
    <property type="entry name" value="Bact_OuterMem_StrucFunc"/>
</dbReference>
<dbReference type="HAMAP" id="MF_02204">
    <property type="entry name" value="Pal"/>
    <property type="match status" value="1"/>
</dbReference>
<protein>
    <recommendedName>
        <fullName evidence="8">Peptidoglycan-associated lipoprotein</fullName>
        <shortName evidence="8">PAL</shortName>
    </recommendedName>
</protein>
<dbReference type="RefSeq" id="WP_183636167.1">
    <property type="nucleotide sequence ID" value="NZ_BAABLE010000005.1"/>
</dbReference>
<dbReference type="PROSITE" id="PS51123">
    <property type="entry name" value="OMPA_2"/>
    <property type="match status" value="1"/>
</dbReference>
<keyword evidence="2 8" id="KW-0732">Signal</keyword>
<feature type="region of interest" description="Disordered" evidence="9">
    <location>
        <begin position="25"/>
        <end position="44"/>
    </location>
</feature>
<comment type="subcellular location">
    <subcellularLocation>
        <location evidence="8">Cell outer membrane</location>
        <topology evidence="8">Lipid-anchor</topology>
    </subcellularLocation>
</comment>
<keyword evidence="5 8" id="KW-0998">Cell outer membrane</keyword>
<reference evidence="12 13" key="1">
    <citation type="submission" date="2020-08" db="EMBL/GenBank/DDBJ databases">
        <title>Genomic Encyclopedia of Type Strains, Phase IV (KMG-IV): sequencing the most valuable type-strain genomes for metagenomic binning, comparative biology and taxonomic classification.</title>
        <authorList>
            <person name="Goeker M."/>
        </authorList>
    </citation>
    <scope>NUCLEOTIDE SEQUENCE [LARGE SCALE GENOMIC DNA]</scope>
    <source>
        <strain evidence="12 13">DSM 106739</strain>
    </source>
</reference>
<evidence type="ECO:0000256" key="10">
    <source>
        <dbReference type="SAM" id="SignalP"/>
    </source>
</evidence>
<dbReference type="GO" id="GO:0009279">
    <property type="term" value="C:cell outer membrane"/>
    <property type="evidence" value="ECO:0007669"/>
    <property type="project" value="UniProtKB-SubCell"/>
</dbReference>
<proteinExistence type="inferred from homology"/>
<feature type="domain" description="OmpA-like" evidence="11">
    <location>
        <begin position="55"/>
        <end position="171"/>
    </location>
</feature>
<keyword evidence="3 8" id="KW-0472">Membrane</keyword>
<gene>
    <name evidence="8" type="primary">pal</name>
    <name evidence="12" type="ORF">GGR36_003636</name>
</gene>
<dbReference type="InterPro" id="IPR006665">
    <property type="entry name" value="OmpA-like"/>
</dbReference>
<organism evidence="12 13">
    <name type="scientific">Niveibacterium umoris</name>
    <dbReference type="NCBI Taxonomy" id="1193620"/>
    <lineage>
        <taxon>Bacteria</taxon>
        <taxon>Pseudomonadati</taxon>
        <taxon>Pseudomonadota</taxon>
        <taxon>Betaproteobacteria</taxon>
        <taxon>Rhodocyclales</taxon>
        <taxon>Rhodocyclaceae</taxon>
        <taxon>Niveibacterium</taxon>
    </lineage>
</organism>
<dbReference type="CDD" id="cd07185">
    <property type="entry name" value="OmpA_C-like"/>
    <property type="match status" value="1"/>
</dbReference>
<evidence type="ECO:0000256" key="1">
    <source>
        <dbReference type="ARBA" id="ARBA00022618"/>
    </source>
</evidence>
<dbReference type="GO" id="GO:0051301">
    <property type="term" value="P:cell division"/>
    <property type="evidence" value="ECO:0007669"/>
    <property type="project" value="UniProtKB-UniRule"/>
</dbReference>
<dbReference type="NCBIfam" id="TIGR02802">
    <property type="entry name" value="Pal_lipo"/>
    <property type="match status" value="1"/>
</dbReference>
<evidence type="ECO:0000256" key="3">
    <source>
        <dbReference type="ARBA" id="ARBA00023136"/>
    </source>
</evidence>
<dbReference type="InterPro" id="IPR036737">
    <property type="entry name" value="OmpA-like_sf"/>
</dbReference>